<keyword evidence="3" id="KW-1185">Reference proteome</keyword>
<evidence type="ECO:0000256" key="1">
    <source>
        <dbReference type="SAM" id="MobiDB-lite"/>
    </source>
</evidence>
<sequence length="87" mass="10083">MKNSEDEDDWKASDDSLDDIDPFAVSDDSKEEIDDFFEACNPKLKDFVFVEFDGKKEKTYFVGEVTEADTGPEILQLEMRRLCQETM</sequence>
<dbReference type="EMBL" id="VVIM01000009">
    <property type="protein sequence ID" value="KAB0794132.1"/>
    <property type="molecule type" value="Genomic_DNA"/>
</dbReference>
<evidence type="ECO:0000313" key="2">
    <source>
        <dbReference type="EMBL" id="KAB0794132.1"/>
    </source>
</evidence>
<proteinExistence type="predicted"/>
<comment type="caution">
    <text evidence="2">The sequence shown here is derived from an EMBL/GenBank/DDBJ whole genome shotgun (WGS) entry which is preliminary data.</text>
</comment>
<protein>
    <submittedName>
        <fullName evidence="2">Uncharacterized protein</fullName>
    </submittedName>
</protein>
<dbReference type="AlphaFoldDB" id="A0A5N4A9Y3"/>
<gene>
    <name evidence="2" type="ORF">PPYR_13752</name>
</gene>
<evidence type="ECO:0000313" key="3">
    <source>
        <dbReference type="Proteomes" id="UP000327044"/>
    </source>
</evidence>
<reference evidence="2 3" key="1">
    <citation type="journal article" date="2018" name="Elife">
        <title>Firefly genomes illuminate parallel origins of bioluminescence in beetles.</title>
        <authorList>
            <person name="Fallon T.R."/>
            <person name="Lower S.E."/>
            <person name="Chang C.H."/>
            <person name="Bessho-Uehara M."/>
            <person name="Martin G.J."/>
            <person name="Bewick A.J."/>
            <person name="Behringer M."/>
            <person name="Debat H.J."/>
            <person name="Wong I."/>
            <person name="Day J.C."/>
            <person name="Suvorov A."/>
            <person name="Silva C.J."/>
            <person name="Stanger-Hall K.F."/>
            <person name="Hall D.W."/>
            <person name="Schmitz R.J."/>
            <person name="Nelson D.R."/>
            <person name="Lewis S.M."/>
            <person name="Shigenobu S."/>
            <person name="Bybee S.M."/>
            <person name="Larracuente A.M."/>
            <person name="Oba Y."/>
            <person name="Weng J.K."/>
        </authorList>
    </citation>
    <scope>NUCLEOTIDE SEQUENCE [LARGE SCALE GENOMIC DNA]</scope>
    <source>
        <strain evidence="2">1611_PpyrPB1</strain>
        <tissue evidence="2">Whole body</tissue>
    </source>
</reference>
<dbReference type="Proteomes" id="UP000327044">
    <property type="component" value="Unassembled WGS sequence"/>
</dbReference>
<name>A0A5N4A9Y3_PHOPY</name>
<organism evidence="2 3">
    <name type="scientific">Photinus pyralis</name>
    <name type="common">Common eastern firefly</name>
    <name type="synonym">Lampyris pyralis</name>
    <dbReference type="NCBI Taxonomy" id="7054"/>
    <lineage>
        <taxon>Eukaryota</taxon>
        <taxon>Metazoa</taxon>
        <taxon>Ecdysozoa</taxon>
        <taxon>Arthropoda</taxon>
        <taxon>Hexapoda</taxon>
        <taxon>Insecta</taxon>
        <taxon>Pterygota</taxon>
        <taxon>Neoptera</taxon>
        <taxon>Endopterygota</taxon>
        <taxon>Coleoptera</taxon>
        <taxon>Polyphaga</taxon>
        <taxon>Elateriformia</taxon>
        <taxon>Elateroidea</taxon>
        <taxon>Lampyridae</taxon>
        <taxon>Lampyrinae</taxon>
        <taxon>Photinus</taxon>
    </lineage>
</organism>
<feature type="region of interest" description="Disordered" evidence="1">
    <location>
        <begin position="1"/>
        <end position="24"/>
    </location>
</feature>
<accession>A0A5N4A9Y3</accession>
<dbReference type="InParanoid" id="A0A5N4A9Y3"/>
<feature type="compositionally biased region" description="Acidic residues" evidence="1">
    <location>
        <begin position="1"/>
        <end position="21"/>
    </location>
</feature>